<reference evidence="11 12" key="1">
    <citation type="submission" date="2019-09" db="EMBL/GenBank/DDBJ databases">
        <title>Draft genome of the ectomycorrhizal ascomycete Sphaerosporella brunnea.</title>
        <authorList>
            <consortium name="DOE Joint Genome Institute"/>
            <person name="Benucci G.M."/>
            <person name="Marozzi G."/>
            <person name="Antonielli L."/>
            <person name="Sanchez S."/>
            <person name="Marco P."/>
            <person name="Wang X."/>
            <person name="Falini L.B."/>
            <person name="Barry K."/>
            <person name="Haridas S."/>
            <person name="Lipzen A."/>
            <person name="Labutti K."/>
            <person name="Grigoriev I.V."/>
            <person name="Murat C."/>
            <person name="Martin F."/>
            <person name="Albertini E."/>
            <person name="Donnini D."/>
            <person name="Bonito G."/>
        </authorList>
    </citation>
    <scope>NUCLEOTIDE SEQUENCE [LARGE SCALE GENOMIC DNA]</scope>
    <source>
        <strain evidence="11 12">Sb_GMNB300</strain>
    </source>
</reference>
<accession>A0A5J5ES21</accession>
<feature type="transmembrane region" description="Helical" evidence="10">
    <location>
        <begin position="210"/>
        <end position="230"/>
    </location>
</feature>
<feature type="transmembrane region" description="Helical" evidence="10">
    <location>
        <begin position="372"/>
        <end position="392"/>
    </location>
</feature>
<keyword evidence="6 10" id="KW-1133">Transmembrane helix</keyword>
<evidence type="ECO:0000313" key="12">
    <source>
        <dbReference type="Proteomes" id="UP000326924"/>
    </source>
</evidence>
<dbReference type="InterPro" id="IPR001248">
    <property type="entry name" value="Pur-cyt_permease"/>
</dbReference>
<feature type="transmembrane region" description="Helical" evidence="10">
    <location>
        <begin position="399"/>
        <end position="419"/>
    </location>
</feature>
<feature type="transmembrane region" description="Helical" evidence="10">
    <location>
        <begin position="477"/>
        <end position="497"/>
    </location>
</feature>
<dbReference type="EMBL" id="VXIS01000147">
    <property type="protein sequence ID" value="KAA8900922.1"/>
    <property type="molecule type" value="Genomic_DNA"/>
</dbReference>
<feature type="compositionally biased region" description="Basic and acidic residues" evidence="9">
    <location>
        <begin position="1"/>
        <end position="11"/>
    </location>
</feature>
<dbReference type="GO" id="GO:0022857">
    <property type="term" value="F:transmembrane transporter activity"/>
    <property type="evidence" value="ECO:0007669"/>
    <property type="project" value="InterPro"/>
</dbReference>
<organism evidence="11 12">
    <name type="scientific">Sphaerosporella brunnea</name>
    <dbReference type="NCBI Taxonomy" id="1250544"/>
    <lineage>
        <taxon>Eukaryota</taxon>
        <taxon>Fungi</taxon>
        <taxon>Dikarya</taxon>
        <taxon>Ascomycota</taxon>
        <taxon>Pezizomycotina</taxon>
        <taxon>Pezizomycetes</taxon>
        <taxon>Pezizales</taxon>
        <taxon>Pyronemataceae</taxon>
        <taxon>Sphaerosporella</taxon>
    </lineage>
</organism>
<dbReference type="PANTHER" id="PTHR31806:SF8">
    <property type="entry name" value="TRANSPORTER, PUTATIVE (AFU_ORTHOLOGUE AFUA_2G03000)-RELATED"/>
    <property type="match status" value="1"/>
</dbReference>
<evidence type="ECO:0000313" key="11">
    <source>
        <dbReference type="EMBL" id="KAA8900922.1"/>
    </source>
</evidence>
<evidence type="ECO:0000256" key="7">
    <source>
        <dbReference type="ARBA" id="ARBA00023136"/>
    </source>
</evidence>
<dbReference type="PANTHER" id="PTHR31806">
    <property type="entry name" value="PURINE-CYTOSINE PERMEASE FCY2-RELATED"/>
    <property type="match status" value="1"/>
</dbReference>
<comment type="similarity">
    <text evidence="2 8">Belongs to the purine-cytosine permease (2.A.39) family.</text>
</comment>
<keyword evidence="7 8" id="KW-0472">Membrane</keyword>
<feature type="compositionally biased region" description="Low complexity" evidence="9">
    <location>
        <begin position="16"/>
        <end position="33"/>
    </location>
</feature>
<protein>
    <submittedName>
        <fullName evidence="11">Nucleoside transporter family</fullName>
    </submittedName>
</protein>
<dbReference type="FunCoup" id="A0A5J5ES21">
    <property type="interactions" value="30"/>
</dbReference>
<dbReference type="GO" id="GO:0005886">
    <property type="term" value="C:plasma membrane"/>
    <property type="evidence" value="ECO:0007669"/>
    <property type="project" value="TreeGrafter"/>
</dbReference>
<dbReference type="Proteomes" id="UP000326924">
    <property type="component" value="Unassembled WGS sequence"/>
</dbReference>
<comment type="subcellular location">
    <subcellularLocation>
        <location evidence="1">Membrane</location>
        <topology evidence="1">Multi-pass membrane protein</topology>
    </subcellularLocation>
</comment>
<dbReference type="Pfam" id="PF02133">
    <property type="entry name" value="Transp_cyt_pur"/>
    <property type="match status" value="1"/>
</dbReference>
<evidence type="ECO:0000256" key="10">
    <source>
        <dbReference type="SAM" id="Phobius"/>
    </source>
</evidence>
<dbReference type="Gene3D" id="1.10.4160.10">
    <property type="entry name" value="Hydantoin permease"/>
    <property type="match status" value="1"/>
</dbReference>
<keyword evidence="4" id="KW-0597">Phosphoprotein</keyword>
<feature type="transmembrane region" description="Helical" evidence="10">
    <location>
        <begin position="70"/>
        <end position="92"/>
    </location>
</feature>
<evidence type="ECO:0000256" key="4">
    <source>
        <dbReference type="ARBA" id="ARBA00022553"/>
    </source>
</evidence>
<feature type="transmembrane region" description="Helical" evidence="10">
    <location>
        <begin position="284"/>
        <end position="308"/>
    </location>
</feature>
<feature type="transmembrane region" description="Helical" evidence="10">
    <location>
        <begin position="250"/>
        <end position="272"/>
    </location>
</feature>
<evidence type="ECO:0000256" key="9">
    <source>
        <dbReference type="SAM" id="MobiDB-lite"/>
    </source>
</evidence>
<evidence type="ECO:0000256" key="8">
    <source>
        <dbReference type="PIRNR" id="PIRNR002744"/>
    </source>
</evidence>
<proteinExistence type="inferred from homology"/>
<dbReference type="PIRSF" id="PIRSF002744">
    <property type="entry name" value="Pur-cyt_permease"/>
    <property type="match status" value="1"/>
</dbReference>
<dbReference type="AlphaFoldDB" id="A0A5J5ES21"/>
<name>A0A5J5ES21_9PEZI</name>
<evidence type="ECO:0000256" key="3">
    <source>
        <dbReference type="ARBA" id="ARBA00022448"/>
    </source>
</evidence>
<dbReference type="InterPro" id="IPR026030">
    <property type="entry name" value="Pur-cyt_permease_Fcy2/21/22"/>
</dbReference>
<keyword evidence="5 10" id="KW-0812">Transmembrane</keyword>
<evidence type="ECO:0000256" key="1">
    <source>
        <dbReference type="ARBA" id="ARBA00004141"/>
    </source>
</evidence>
<feature type="transmembrane region" description="Helical" evidence="10">
    <location>
        <begin position="443"/>
        <end position="465"/>
    </location>
</feature>
<feature type="region of interest" description="Disordered" evidence="9">
    <location>
        <begin position="1"/>
        <end position="33"/>
    </location>
</feature>
<dbReference type="GO" id="GO:0000329">
    <property type="term" value="C:fungal-type vacuole membrane"/>
    <property type="evidence" value="ECO:0007669"/>
    <property type="project" value="TreeGrafter"/>
</dbReference>
<comment type="caution">
    <text evidence="11">The sequence shown here is derived from an EMBL/GenBank/DDBJ whole genome shotgun (WGS) entry which is preliminary data.</text>
</comment>
<evidence type="ECO:0000256" key="5">
    <source>
        <dbReference type="ARBA" id="ARBA00022692"/>
    </source>
</evidence>
<dbReference type="GO" id="GO:0015851">
    <property type="term" value="P:nucleobase transport"/>
    <property type="evidence" value="ECO:0007669"/>
    <property type="project" value="UniProtKB-ARBA"/>
</dbReference>
<evidence type="ECO:0000256" key="2">
    <source>
        <dbReference type="ARBA" id="ARBA00008974"/>
    </source>
</evidence>
<keyword evidence="3 8" id="KW-0813">Transport</keyword>
<evidence type="ECO:0000256" key="6">
    <source>
        <dbReference type="ARBA" id="ARBA00022989"/>
    </source>
</evidence>
<feature type="transmembrane region" description="Helical" evidence="10">
    <location>
        <begin position="180"/>
        <end position="204"/>
    </location>
</feature>
<sequence length="507" mass="54947">METTRSDDLKKSSAALELPLPTSSTVSSDPPSSLSLLQRIGKWEDKFGVEERGIERVPPEARTAASFFDIIQIGLTWLSINLVASNSVVGILGPQAFHLSFKDSALVCLFANIAGALGPAYIAGFGPKSGNRTLVLLRFVFGWWPAKFCAILQLIGTLGYGLLTALITGQILSAVADGRMTVIVGIIITSVVVLLVCIVGMKVFHVYERYSIIPSLIVFFILAGVAGPNFDLTTPSAGTPEEIRGNRVSFFFVVFNTSFIWAMCAADYFVYYPEQTSRVVVGSMTHLGLFLGLLFSELIGAGLAAGAVTKASWKAALASGPGGLMVEAFVPLGGFGKFCAVIFALGPVSNVIPGVYSSAMAWQVLSRGCEKVPRTVWTIFGIIVYTVCAIAGRNKIFSIFENFLPLMGYWVAMWCVIQLEDEVFFHGGRNPYKWDYWNEPGRIPLGIAATTAFLIGWAGAILSMYQAWWEGPIASKALADLGVPVSAGLVAILYPPLRWLELKWFER</sequence>
<dbReference type="OrthoDB" id="5428495at2759"/>
<dbReference type="FunFam" id="1.10.4160.10:FF:000002">
    <property type="entry name" value="Purine-cytosine permease fcyB"/>
    <property type="match status" value="1"/>
</dbReference>
<dbReference type="InParanoid" id="A0A5J5ES21"/>
<keyword evidence="12" id="KW-1185">Reference proteome</keyword>
<gene>
    <name evidence="11" type="ORF">FN846DRAFT_124348</name>
</gene>
<feature type="transmembrane region" description="Helical" evidence="10">
    <location>
        <begin position="104"/>
        <end position="124"/>
    </location>
</feature>
<feature type="transmembrane region" description="Helical" evidence="10">
    <location>
        <begin position="144"/>
        <end position="168"/>
    </location>
</feature>